<dbReference type="SUPFAM" id="SSF55464">
    <property type="entry name" value="Origin of replication-binding domain, RBD-like"/>
    <property type="match status" value="1"/>
</dbReference>
<sequence>MHGGVKFYRGCAKAARNYVEADRSRADDYYLAEGSGIAERFVATHSPTGAVDVAASGDLDGDGYERWVAGYDTNGVPKGRLRTDEKGLRFVEVVVNGPKTWSLAASLHPEIADAYDAAQDRAAVEIIGWLAEHSTTRVGPRGMQVQVPVERLEAAVVRHYTSRAGDPHRHLHLQVNARVFAQGRWRGLHSVGVVDSIEAINGIGHAAVMCDPEFRHALAAHGYTVEAESGDIVELTPFAGEFSHRAAQIGRHVDRYEAEWRADHPDREPGPALRRSWDRRAWAEARPDKVVPTDGADLVHRWRDELHDLGFQPPTTAAAVDAVPVGRIDRDAVTDLVLSRLGARRSAWNGADIRGEVECIIAAAGVVAEPVVRRELVEDLTARTIDECRRLVERPDVPDHIRSLTSTKVLEVEADLVDRIAARAEWPGQATAAPSIVGRRQLDAGQQQVVAALTGTSTLVVVEGAAGAGKTTTLTAAASLLAAQEKRLMVVTPTLKAARVAEAEVGSPASSAAWLAHQYGYRWDADGHWTREPFDPRRDRHTLDTRARLLPGDLLVVDEAGMLDQDTATALLTIADETGARLALIGDRHQLPAVGRGGVLDHAARWTPAEAQVALDTVHRFTDPDYAELSLLMRTGDRAVHVFDELHATGRIVIHASEVERTAALAEHGATGHTVIADTRDQVSTLNAAIRDQRRTDSTAAAGDSDGGPITRRGEALNVGDRVATRRNDRDLGVANRDTWTITHIEPDGGLSVHGRQGNRTLPAEYVTSHVELAYATTVHGAQGDTVDHAHFALTDTTGAAATYVAMTRGRHTNTAHLVAASVEEARDQWLATFNRDRADLDPAHARERVLDDIDRYGPTPTRRARRRAEELAPPPSQRPARSRGAGIGF</sequence>
<dbReference type="Pfam" id="PF13604">
    <property type="entry name" value="AAA_30"/>
    <property type="match status" value="1"/>
</dbReference>
<dbReference type="EMBL" id="CP022295">
    <property type="protein sequence ID" value="QSR28451.1"/>
    <property type="molecule type" value="Genomic_DNA"/>
</dbReference>
<dbReference type="InterPro" id="IPR050534">
    <property type="entry name" value="Coronavir_polyprotein_1ab"/>
</dbReference>
<dbReference type="SMART" id="SM00382">
    <property type="entry name" value="AAA"/>
    <property type="match status" value="1"/>
</dbReference>
<reference evidence="5 6" key="1">
    <citation type="submission" date="2017-06" db="EMBL/GenBank/DDBJ databases">
        <title>Complete Genome Sequence of the Soil Carbazole-Degrading Bacterium Nocardioides aromaticivorans IC177.</title>
        <authorList>
            <person name="Vejarano F."/>
            <person name="Suzuki-Minakuchi C."/>
            <person name="Ohtsubo Y."/>
            <person name="Tsuda M."/>
            <person name="Okada K."/>
            <person name="Nojiri H."/>
        </authorList>
    </citation>
    <scope>NUCLEOTIDE SEQUENCE [LARGE SCALE GENOMIC DNA]</scope>
    <source>
        <strain evidence="5 6">IC177</strain>
    </source>
</reference>
<dbReference type="InterPro" id="IPR027417">
    <property type="entry name" value="P-loop_NTPase"/>
</dbReference>
<dbReference type="Pfam" id="PF08751">
    <property type="entry name" value="TrwC"/>
    <property type="match status" value="1"/>
</dbReference>
<keyword evidence="1" id="KW-0547">Nucleotide-binding</keyword>
<name>A0ABX7PR93_9ACTN</name>
<feature type="domain" description="AAA+ ATPase" evidence="4">
    <location>
        <begin position="456"/>
        <end position="596"/>
    </location>
</feature>
<evidence type="ECO:0000313" key="5">
    <source>
        <dbReference type="EMBL" id="QSR28451.1"/>
    </source>
</evidence>
<proteinExistence type="predicted"/>
<evidence type="ECO:0000256" key="3">
    <source>
        <dbReference type="SAM" id="MobiDB-lite"/>
    </source>
</evidence>
<dbReference type="Gene3D" id="3.40.50.300">
    <property type="entry name" value="P-loop containing nucleotide triphosphate hydrolases"/>
    <property type="match status" value="2"/>
</dbReference>
<dbReference type="Gene3D" id="2.30.30.940">
    <property type="match status" value="1"/>
</dbReference>
<protein>
    <submittedName>
        <fullName evidence="5">AAA family ATPase</fullName>
    </submittedName>
</protein>
<dbReference type="CDD" id="cd18809">
    <property type="entry name" value="SF1_C_RecD"/>
    <property type="match status" value="1"/>
</dbReference>
<dbReference type="InterPro" id="IPR014862">
    <property type="entry name" value="TrwC"/>
</dbReference>
<dbReference type="PANTHER" id="PTHR43788:SF6">
    <property type="entry name" value="DNA HELICASE B"/>
    <property type="match status" value="1"/>
</dbReference>
<feature type="region of interest" description="Disordered" evidence="3">
    <location>
        <begin position="691"/>
        <end position="722"/>
    </location>
</feature>
<evidence type="ECO:0000256" key="2">
    <source>
        <dbReference type="ARBA" id="ARBA00022840"/>
    </source>
</evidence>
<keyword evidence="2" id="KW-0067">ATP-binding</keyword>
<dbReference type="InterPro" id="IPR003593">
    <property type="entry name" value="AAA+_ATPase"/>
</dbReference>
<dbReference type="NCBIfam" id="NF041492">
    <property type="entry name" value="MobF"/>
    <property type="match status" value="1"/>
</dbReference>
<dbReference type="SUPFAM" id="SSF52540">
    <property type="entry name" value="P-loop containing nucleoside triphosphate hydrolases"/>
    <property type="match status" value="2"/>
</dbReference>
<evidence type="ECO:0000256" key="1">
    <source>
        <dbReference type="ARBA" id="ARBA00022741"/>
    </source>
</evidence>
<organism evidence="5 6">
    <name type="scientific">Nocardioides aromaticivorans</name>
    <dbReference type="NCBI Taxonomy" id="200618"/>
    <lineage>
        <taxon>Bacteria</taxon>
        <taxon>Bacillati</taxon>
        <taxon>Actinomycetota</taxon>
        <taxon>Actinomycetes</taxon>
        <taxon>Propionibacteriales</taxon>
        <taxon>Nocardioidaceae</taxon>
        <taxon>Nocardioides</taxon>
    </lineage>
</organism>
<gene>
    <name evidence="5" type="ORF">CFH99_22765</name>
</gene>
<evidence type="ECO:0000313" key="6">
    <source>
        <dbReference type="Proteomes" id="UP000662818"/>
    </source>
</evidence>
<dbReference type="PANTHER" id="PTHR43788">
    <property type="entry name" value="DNA2/NAM7 HELICASE FAMILY MEMBER"/>
    <property type="match status" value="1"/>
</dbReference>
<evidence type="ECO:0000259" key="4">
    <source>
        <dbReference type="SMART" id="SM00382"/>
    </source>
</evidence>
<dbReference type="Proteomes" id="UP000662818">
    <property type="component" value="Chromosome"/>
</dbReference>
<accession>A0ABX7PR93</accession>
<keyword evidence="6" id="KW-1185">Reference proteome</keyword>
<feature type="region of interest" description="Disordered" evidence="3">
    <location>
        <begin position="852"/>
        <end position="890"/>
    </location>
</feature>